<feature type="non-terminal residue" evidence="13">
    <location>
        <position position="1"/>
    </location>
</feature>
<comment type="catalytic activity">
    <reaction evidence="5 9">
        <text>ATP + H2O + phospholipidSide 1 = ADP + phosphate + phospholipidSide 2.</text>
        <dbReference type="EC" id="7.6.2.1"/>
    </reaction>
</comment>
<dbReference type="InterPro" id="IPR036412">
    <property type="entry name" value="HAD-like_sf"/>
</dbReference>
<keyword evidence="7 9" id="KW-0547">Nucleotide-binding</keyword>
<protein>
    <recommendedName>
        <fullName evidence="9">Phospholipid-transporting ATPase</fullName>
        <ecNumber evidence="9">7.6.2.1</ecNumber>
    </recommendedName>
</protein>
<comment type="cofactor">
    <cofactor evidence="8">
        <name>Mg(2+)</name>
        <dbReference type="ChEBI" id="CHEBI:18420"/>
    </cofactor>
</comment>
<dbReference type="NCBIfam" id="TIGR01494">
    <property type="entry name" value="ATPase_P-type"/>
    <property type="match status" value="1"/>
</dbReference>
<feature type="binding site" evidence="7">
    <location>
        <position position="431"/>
    </location>
    <ligand>
        <name>ATP</name>
        <dbReference type="ChEBI" id="CHEBI:30616"/>
    </ligand>
</feature>
<evidence type="ECO:0000256" key="6">
    <source>
        <dbReference type="PIRSR" id="PIRSR606539-1"/>
    </source>
</evidence>
<dbReference type="OrthoDB" id="377733at2759"/>
<proteinExistence type="inferred from homology"/>
<dbReference type="GO" id="GO:0016887">
    <property type="term" value="F:ATP hydrolysis activity"/>
    <property type="evidence" value="ECO:0007669"/>
    <property type="project" value="InterPro"/>
</dbReference>
<reference evidence="13 14" key="1">
    <citation type="journal article" date="2018" name="PLoS ONE">
        <title>The draft genome of Kipferlia bialata reveals reductive genome evolution in fornicate parasites.</title>
        <authorList>
            <person name="Tanifuji G."/>
            <person name="Takabayashi S."/>
            <person name="Kume K."/>
            <person name="Takagi M."/>
            <person name="Nakayama T."/>
            <person name="Kamikawa R."/>
            <person name="Inagaki Y."/>
            <person name="Hashimoto T."/>
        </authorList>
    </citation>
    <scope>NUCLEOTIDE SEQUENCE [LARGE SCALE GENOMIC DNA]</scope>
    <source>
        <strain evidence="13">NY0173</strain>
    </source>
</reference>
<feature type="region of interest" description="Disordered" evidence="10">
    <location>
        <begin position="482"/>
        <end position="546"/>
    </location>
</feature>
<comment type="subcellular location">
    <subcellularLocation>
        <location evidence="9">Membrane</location>
        <topology evidence="9">Multi-pass membrane protein</topology>
    </subcellularLocation>
</comment>
<gene>
    <name evidence="13" type="ORF">KIPB_008360</name>
</gene>
<dbReference type="InterPro" id="IPR006539">
    <property type="entry name" value="P-type_ATPase_IV"/>
</dbReference>
<dbReference type="GO" id="GO:0005524">
    <property type="term" value="F:ATP binding"/>
    <property type="evidence" value="ECO:0007669"/>
    <property type="project" value="UniProtKB-UniRule"/>
</dbReference>
<dbReference type="SUPFAM" id="SSF56784">
    <property type="entry name" value="HAD-like"/>
    <property type="match status" value="1"/>
</dbReference>
<evidence type="ECO:0000256" key="7">
    <source>
        <dbReference type="PIRSR" id="PIRSR606539-2"/>
    </source>
</evidence>
<dbReference type="GO" id="GO:0005802">
    <property type="term" value="C:trans-Golgi network"/>
    <property type="evidence" value="ECO:0007669"/>
    <property type="project" value="TreeGrafter"/>
</dbReference>
<dbReference type="GO" id="GO:0045332">
    <property type="term" value="P:phospholipid translocation"/>
    <property type="evidence" value="ECO:0007669"/>
    <property type="project" value="TreeGrafter"/>
</dbReference>
<keyword evidence="4 9" id="KW-0472">Membrane</keyword>
<dbReference type="Gene3D" id="3.40.50.1000">
    <property type="entry name" value="HAD superfamily/HAD-like"/>
    <property type="match status" value="1"/>
</dbReference>
<keyword evidence="8" id="KW-0479">Metal-binding</keyword>
<dbReference type="PRINTS" id="PR00119">
    <property type="entry name" value="CATATPASE"/>
</dbReference>
<dbReference type="EMBL" id="BDIP01002568">
    <property type="protein sequence ID" value="GIQ86493.1"/>
    <property type="molecule type" value="Genomic_DNA"/>
</dbReference>
<dbReference type="EC" id="7.6.2.1" evidence="9"/>
<feature type="binding site" evidence="7">
    <location>
        <position position="657"/>
    </location>
    <ligand>
        <name>ATP</name>
        <dbReference type="ChEBI" id="CHEBI:30616"/>
    </ligand>
</feature>
<dbReference type="SUPFAM" id="SSF81653">
    <property type="entry name" value="Calcium ATPase, transduction domain A"/>
    <property type="match status" value="1"/>
</dbReference>
<evidence type="ECO:0000256" key="5">
    <source>
        <dbReference type="ARBA" id="ARBA00034036"/>
    </source>
</evidence>
<dbReference type="SUPFAM" id="SSF81660">
    <property type="entry name" value="Metal cation-transporting ATPase, ATP-binding domain N"/>
    <property type="match status" value="1"/>
</dbReference>
<keyword evidence="3 9" id="KW-1133">Transmembrane helix</keyword>
<dbReference type="PANTHER" id="PTHR24092">
    <property type="entry name" value="PROBABLE PHOSPHOLIPID-TRANSPORTING ATPASE"/>
    <property type="match status" value="1"/>
</dbReference>
<feature type="compositionally biased region" description="Basic residues" evidence="10">
    <location>
        <begin position="528"/>
        <end position="542"/>
    </location>
</feature>
<feature type="binding site" evidence="8">
    <location>
        <position position="431"/>
    </location>
    <ligand>
        <name>Mg(2+)</name>
        <dbReference type="ChEBI" id="CHEBI:18420"/>
    </ligand>
</feature>
<dbReference type="PANTHER" id="PTHR24092:SF5">
    <property type="entry name" value="PHOSPHOLIPID-TRANSPORTING ATPASE"/>
    <property type="match status" value="1"/>
</dbReference>
<keyword evidence="8 9" id="KW-0460">Magnesium</keyword>
<keyword evidence="14" id="KW-1185">Reference proteome</keyword>
<feature type="domain" description="P-type ATPase A" evidence="11">
    <location>
        <begin position="187"/>
        <end position="321"/>
    </location>
</feature>
<feature type="binding site" evidence="8">
    <location>
        <position position="433"/>
    </location>
    <ligand>
        <name>Mg(2+)</name>
        <dbReference type="ChEBI" id="CHEBI:18420"/>
    </ligand>
</feature>
<feature type="binding site" evidence="7">
    <location>
        <position position="792"/>
    </location>
    <ligand>
        <name>ATP</name>
        <dbReference type="ChEBI" id="CHEBI:30616"/>
    </ligand>
</feature>
<feature type="domain" description="P-type ATPase N-terminal" evidence="12">
    <location>
        <begin position="84"/>
        <end position="139"/>
    </location>
</feature>
<evidence type="ECO:0000256" key="9">
    <source>
        <dbReference type="RuleBase" id="RU362033"/>
    </source>
</evidence>
<feature type="compositionally biased region" description="Basic and acidic residues" evidence="10">
    <location>
        <begin position="501"/>
        <end position="512"/>
    </location>
</feature>
<sequence length="852" mass="95589">MGDPDSIESRTAHYAELKDRIAVPDLDERSEDACSEEATEDAPLLAKSKEEKWNWFDWLGGLFVKEKVYPPRTIYLGAYTEPKVDTFQPNMLKNSKYTWWNFVPLCLAEQFKFFLNIYFLLVTLTQFYPPLQVGYLFTYLAPLVFVLGIALVKEGYDDIQRHKRDTAENGQLFPRIERGPDGQVHRVDVPSQSIVVGDIITITKDQRVPADCVLLRTTERSGACFIRTDQLDGETDWKLRRAVAATQILDDEALLSHYAVVHCTKPNKHIYKFMGRVVNFSKDTNETVTEPLGLENTLWASTVVASGTATALVVNTGLETRSAMNMSKARSKIGLMDYEINTYVKILFGYMVCLSFLEVAIPGFQGQWWLNFFRFILLFSAIIPISMRVNLDLAKTVYQIQVQTDKNIPGAVVRTSTIPEQLGRISYVLSDKTGTLTCNEMSFKRLHIGARERDYTADSLETLRSDLAAAYADADKQRALLSTHPDSAQSTQSSPYTHPYRQREAEREREGASPDPARASVSSMTRGRSGRTKTRGRGRGRARGLAQMSVLASATEEEEDPKQQLYATIRAIALCHNVTPVVTVEGGDTGAQAPNGELWRLPNASVDYQGSSPDEMALVRFADSVHCRLRQRELKSMVLEGPLGMSETFDILAMFPFSSATKRMAIVVRSHTSRSIEVLCKGADNIIAAMSTGGADWLKEQVDSMAREGLRTLVFARKSMDEAQYQEWNQEYQVAKASMGNRAVLVRQAENNLLRAMSVIGVSGVEDRLQPQVQRTLEDFKNAGIRTWMLTGDKVETAKCIARSTCLVQDGQDVFFQIVTKNEDIAFTRLHQLRQHSDKCLVVDGNTLTLLL</sequence>
<feature type="binding site" evidence="7">
    <location>
        <position position="615"/>
    </location>
    <ligand>
        <name>ATP</name>
        <dbReference type="ChEBI" id="CHEBI:30616"/>
    </ligand>
</feature>
<dbReference type="NCBIfam" id="TIGR01652">
    <property type="entry name" value="ATPase-Plipid"/>
    <property type="match status" value="1"/>
</dbReference>
<dbReference type="InterPro" id="IPR023299">
    <property type="entry name" value="ATPase_P-typ_cyto_dom_N"/>
</dbReference>
<feature type="binding site" evidence="7">
    <location>
        <position position="681"/>
    </location>
    <ligand>
        <name>ATP</name>
        <dbReference type="ChEBI" id="CHEBI:30616"/>
    </ligand>
</feature>
<dbReference type="GO" id="GO:0005886">
    <property type="term" value="C:plasma membrane"/>
    <property type="evidence" value="ECO:0007669"/>
    <property type="project" value="TreeGrafter"/>
</dbReference>
<dbReference type="Pfam" id="PF13246">
    <property type="entry name" value="Cation_ATPase"/>
    <property type="match status" value="1"/>
</dbReference>
<dbReference type="GO" id="GO:0000287">
    <property type="term" value="F:magnesium ion binding"/>
    <property type="evidence" value="ECO:0007669"/>
    <property type="project" value="UniProtKB-UniRule"/>
</dbReference>
<dbReference type="InterPro" id="IPR018303">
    <property type="entry name" value="ATPase_P-typ_P_site"/>
</dbReference>
<dbReference type="GO" id="GO:0005768">
    <property type="term" value="C:endosome"/>
    <property type="evidence" value="ECO:0007669"/>
    <property type="project" value="TreeGrafter"/>
</dbReference>
<dbReference type="Pfam" id="PF16209">
    <property type="entry name" value="PhoLip_ATPase_N"/>
    <property type="match status" value="1"/>
</dbReference>
<name>A0A9K3CZW3_9EUKA</name>
<dbReference type="AlphaFoldDB" id="A0A9K3CZW3"/>
<dbReference type="Gene3D" id="3.40.1110.10">
    <property type="entry name" value="Calcium-transporting ATPase, cytoplasmic domain N"/>
    <property type="match status" value="1"/>
</dbReference>
<dbReference type="PROSITE" id="PS00154">
    <property type="entry name" value="ATPASE_E1_E2"/>
    <property type="match status" value="1"/>
</dbReference>
<evidence type="ECO:0000256" key="1">
    <source>
        <dbReference type="ARBA" id="ARBA00008109"/>
    </source>
</evidence>
<evidence type="ECO:0000313" key="14">
    <source>
        <dbReference type="Proteomes" id="UP000265618"/>
    </source>
</evidence>
<keyword evidence="9" id="KW-1278">Translocase</keyword>
<keyword evidence="2 9" id="KW-0812">Transmembrane</keyword>
<evidence type="ECO:0000256" key="10">
    <source>
        <dbReference type="SAM" id="MobiDB-lite"/>
    </source>
</evidence>
<dbReference type="SUPFAM" id="SSF81665">
    <property type="entry name" value="Calcium ATPase, transmembrane domain M"/>
    <property type="match status" value="1"/>
</dbReference>
<comment type="caution">
    <text evidence="13">The sequence shown here is derived from an EMBL/GenBank/DDBJ whole genome shotgun (WGS) entry which is preliminary data.</text>
</comment>
<organism evidence="13 14">
    <name type="scientific">Kipferlia bialata</name>
    <dbReference type="NCBI Taxonomy" id="797122"/>
    <lineage>
        <taxon>Eukaryota</taxon>
        <taxon>Metamonada</taxon>
        <taxon>Carpediemonas-like organisms</taxon>
        <taxon>Kipferlia</taxon>
    </lineage>
</organism>
<dbReference type="InterPro" id="IPR008250">
    <property type="entry name" value="ATPase_P-typ_transduc_dom_A_sf"/>
</dbReference>
<dbReference type="Proteomes" id="UP000265618">
    <property type="component" value="Unassembled WGS sequence"/>
</dbReference>
<comment type="similarity">
    <text evidence="1 9">Belongs to the cation transport ATPase (P-type) (TC 3.A.3) family. Type IV subfamily.</text>
</comment>
<evidence type="ECO:0000259" key="12">
    <source>
        <dbReference type="Pfam" id="PF16209"/>
    </source>
</evidence>
<feature type="active site" description="4-aspartylphosphate intermediate" evidence="6">
    <location>
        <position position="431"/>
    </location>
</feature>
<dbReference type="GO" id="GO:0006890">
    <property type="term" value="P:retrograde vesicle-mediated transport, Golgi to endoplasmic reticulum"/>
    <property type="evidence" value="ECO:0007669"/>
    <property type="project" value="TreeGrafter"/>
</dbReference>
<dbReference type="Pfam" id="PF00122">
    <property type="entry name" value="E1-E2_ATPase"/>
    <property type="match status" value="1"/>
</dbReference>
<evidence type="ECO:0000256" key="8">
    <source>
        <dbReference type="PIRSR" id="PIRSR606539-3"/>
    </source>
</evidence>
<comment type="caution">
    <text evidence="9">Lacks conserved residue(s) required for the propagation of feature annotation.</text>
</comment>
<dbReference type="GO" id="GO:0006897">
    <property type="term" value="P:endocytosis"/>
    <property type="evidence" value="ECO:0007669"/>
    <property type="project" value="TreeGrafter"/>
</dbReference>
<keyword evidence="7 9" id="KW-0067">ATP-binding</keyword>
<evidence type="ECO:0000256" key="4">
    <source>
        <dbReference type="ARBA" id="ARBA00023136"/>
    </source>
</evidence>
<feature type="binding site" evidence="7">
    <location>
        <position position="793"/>
    </location>
    <ligand>
        <name>ATP</name>
        <dbReference type="ChEBI" id="CHEBI:30616"/>
    </ligand>
</feature>
<feature type="binding site" evidence="7">
    <location>
        <position position="711"/>
    </location>
    <ligand>
        <name>ATP</name>
        <dbReference type="ChEBI" id="CHEBI:30616"/>
    </ligand>
</feature>
<feature type="transmembrane region" description="Helical" evidence="9">
    <location>
        <begin position="99"/>
        <end position="121"/>
    </location>
</feature>
<dbReference type="InterPro" id="IPR023214">
    <property type="entry name" value="HAD_sf"/>
</dbReference>
<dbReference type="InterPro" id="IPR023298">
    <property type="entry name" value="ATPase_P-typ_TM_dom_sf"/>
</dbReference>
<dbReference type="InterPro" id="IPR001757">
    <property type="entry name" value="P_typ_ATPase"/>
</dbReference>
<dbReference type="InterPro" id="IPR059000">
    <property type="entry name" value="ATPase_P-type_domA"/>
</dbReference>
<evidence type="ECO:0000313" key="13">
    <source>
        <dbReference type="EMBL" id="GIQ86493.1"/>
    </source>
</evidence>
<evidence type="ECO:0000256" key="2">
    <source>
        <dbReference type="ARBA" id="ARBA00022692"/>
    </source>
</evidence>
<dbReference type="GO" id="GO:0140326">
    <property type="term" value="F:ATPase-coupled intramembrane lipid transporter activity"/>
    <property type="evidence" value="ECO:0007669"/>
    <property type="project" value="UniProtKB-EC"/>
</dbReference>
<evidence type="ECO:0000256" key="3">
    <source>
        <dbReference type="ARBA" id="ARBA00022989"/>
    </source>
</evidence>
<dbReference type="Gene3D" id="2.70.150.10">
    <property type="entry name" value="Calcium-transporting ATPase, cytoplasmic transduction domain A"/>
    <property type="match status" value="1"/>
</dbReference>
<feature type="compositionally biased region" description="Polar residues" evidence="10">
    <location>
        <begin position="484"/>
        <end position="496"/>
    </location>
</feature>
<feature type="binding site" evidence="7">
    <location>
        <position position="432"/>
    </location>
    <ligand>
        <name>ATP</name>
        <dbReference type="ChEBI" id="CHEBI:30616"/>
    </ligand>
</feature>
<evidence type="ECO:0000259" key="11">
    <source>
        <dbReference type="Pfam" id="PF00122"/>
    </source>
</evidence>
<feature type="transmembrane region" description="Helical" evidence="9">
    <location>
        <begin position="340"/>
        <end position="361"/>
    </location>
</feature>
<accession>A0A9K3CZW3</accession>
<feature type="binding site" evidence="7">
    <location>
        <position position="791"/>
    </location>
    <ligand>
        <name>ATP</name>
        <dbReference type="ChEBI" id="CHEBI:30616"/>
    </ligand>
</feature>
<dbReference type="InterPro" id="IPR032631">
    <property type="entry name" value="P-type_ATPase_N"/>
</dbReference>
<feature type="transmembrane region" description="Helical" evidence="9">
    <location>
        <begin position="133"/>
        <end position="152"/>
    </location>
</feature>
<feature type="binding site" evidence="7">
    <location>
        <position position="433"/>
    </location>
    <ligand>
        <name>ATP</name>
        <dbReference type="ChEBI" id="CHEBI:30616"/>
    </ligand>
</feature>